<protein>
    <submittedName>
        <fullName evidence="15">TonB-dependent siderophore receptor</fullName>
    </submittedName>
</protein>
<dbReference type="eggNOG" id="COG4774">
    <property type="taxonomic scope" value="Bacteria"/>
</dbReference>
<reference evidence="15 16" key="1">
    <citation type="journal article" date="2012" name="J. Bacteriol.">
        <title>Complete genome sequence of Alcanivorax dieselolei type strain B5.</title>
        <authorList>
            <person name="Lai Q."/>
            <person name="Li W."/>
            <person name="Shao Z."/>
        </authorList>
    </citation>
    <scope>NUCLEOTIDE SEQUENCE [LARGE SCALE GENOMIC DNA]</scope>
    <source>
        <strain evidence="16">DSM 16502 / CGMCC 1.3690 / B-5</strain>
    </source>
</reference>
<dbReference type="InterPro" id="IPR011662">
    <property type="entry name" value="Secretin/TonB_short_N"/>
</dbReference>
<organism evidence="15 16">
    <name type="scientific">Alcanivorax dieselolei (strain DSM 16502 / CGMCC 1.3690 / MCCC 1A00001 / B-5)</name>
    <name type="common">Alloalcanivorax dieselolei</name>
    <dbReference type="NCBI Taxonomy" id="930169"/>
    <lineage>
        <taxon>Bacteria</taxon>
        <taxon>Pseudomonadati</taxon>
        <taxon>Pseudomonadota</taxon>
        <taxon>Gammaproteobacteria</taxon>
        <taxon>Oceanospirillales</taxon>
        <taxon>Alcanivoracaceae</taxon>
        <taxon>Alloalcanivorax</taxon>
    </lineage>
</organism>
<dbReference type="InterPro" id="IPR000531">
    <property type="entry name" value="Beta-barrel_TonB"/>
</dbReference>
<evidence type="ECO:0000256" key="9">
    <source>
        <dbReference type="ARBA" id="ARBA00023136"/>
    </source>
</evidence>
<evidence type="ECO:0000256" key="1">
    <source>
        <dbReference type="ARBA" id="ARBA00004571"/>
    </source>
</evidence>
<dbReference type="SMART" id="SM00965">
    <property type="entry name" value="STN"/>
    <property type="match status" value="1"/>
</dbReference>
<accession>K0C927</accession>
<dbReference type="PANTHER" id="PTHR32552:SF82">
    <property type="entry name" value="FCUA PROTEIN"/>
    <property type="match status" value="1"/>
</dbReference>
<evidence type="ECO:0000256" key="5">
    <source>
        <dbReference type="ARBA" id="ARBA00022496"/>
    </source>
</evidence>
<keyword evidence="6 12" id="KW-0812">Transmembrane</keyword>
<evidence type="ECO:0000313" key="16">
    <source>
        <dbReference type="Proteomes" id="UP000006286"/>
    </source>
</evidence>
<dbReference type="AlphaFoldDB" id="K0C927"/>
<dbReference type="InterPro" id="IPR036942">
    <property type="entry name" value="Beta-barrel_TonB_sf"/>
</dbReference>
<evidence type="ECO:0000256" key="2">
    <source>
        <dbReference type="ARBA" id="ARBA00009810"/>
    </source>
</evidence>
<evidence type="ECO:0000256" key="6">
    <source>
        <dbReference type="ARBA" id="ARBA00022692"/>
    </source>
</evidence>
<sequence>MSLFGLLFGSVHENSLSGLLHRPIPGNDMFSNTSMLRRGAPRGFVWAALISCGAALWALTPIAFADPDGTGRTQSIRTYHLPAGPLGSALSRFASESGISLSYSPDLVEGRSAPALRGAYPVMEGLRILLAGSDLIVVEGRSGGYRLQKHAGPGQGAVQLDAINVKGEAPQGRMLAPEYAGGQVAAGGRLGVLGNRDVLDTPFNQTSYTAELIENLQARTIADVIANDSSVQASWPASGYSSPLMIRGFAASNQDVAFDGLYGVAPTFTVDVDMAERVEILKGPSALLSGMQPTGSVGGSINLVPKRAGDLPLTRLSATFVEDSQFGGKVDLGRRMGENKAFGVRFNGSWQEGDANVDDQSRREGSAVLGMDYRADSWRASLDLGYQEQYVDAPALITFLSAGLPVPDEPDNDSNWFFPWSWVDIDDTFGALRGELDVNDHWTVYAAAGVKETHWSRLSYFGRVVDADGNLNGTPGALQYRYLTDSQEIGSRNYFDTGAIGHQLTLSTTRFRQRTDSASVSIGPALDSNLYDPADVPAPAVPDLDPSRTGDNLLSSVAITDTLSMVDDRLQLTLGVRRQSIKTSNFNATGARTSRYDDSALTPSGAVVFKLAESLSVYANYIEGLQQGTVVGNSYTNQGETLEPYKSKQYELGVKKDWGRLMTTLSAFQITQPSGVGVPDGRFEIDGEQRNRGLEFNLFGEIRPGLRLLGGFTVLDATLTETGDGANEGNDAPGVPEFQANVSGEWDPGFLNGLTLQSRLIHTSEQPVDNANTQELDSWNRVDLGARYVIRRVEHPITLRLNVENLLDKDYWSSSAYYPGYLTMGAPRTVLFSVSIDL</sequence>
<dbReference type="HOGENOM" id="CLU_008287_22_0_6"/>
<evidence type="ECO:0000256" key="8">
    <source>
        <dbReference type="ARBA" id="ARBA00023077"/>
    </source>
</evidence>
<dbReference type="Gene3D" id="2.170.130.10">
    <property type="entry name" value="TonB-dependent receptor, plug domain"/>
    <property type="match status" value="1"/>
</dbReference>
<evidence type="ECO:0000256" key="13">
    <source>
        <dbReference type="RuleBase" id="RU003357"/>
    </source>
</evidence>
<keyword evidence="4 12" id="KW-1134">Transmembrane beta strand</keyword>
<dbReference type="Gene3D" id="2.40.170.20">
    <property type="entry name" value="TonB-dependent receptor, beta-barrel domain"/>
    <property type="match status" value="1"/>
</dbReference>
<dbReference type="InterPro" id="IPR010105">
    <property type="entry name" value="TonB_sidphr_rcpt"/>
</dbReference>
<evidence type="ECO:0000259" key="14">
    <source>
        <dbReference type="SMART" id="SM00965"/>
    </source>
</evidence>
<keyword evidence="5" id="KW-0410">Iron transport</keyword>
<gene>
    <name evidence="15" type="ordered locus">B5T_00756</name>
</gene>
<dbReference type="PATRIC" id="fig|930169.3.peg.740"/>
<keyword evidence="3 12" id="KW-0813">Transport</keyword>
<dbReference type="InterPro" id="IPR012910">
    <property type="entry name" value="Plug_dom"/>
</dbReference>
<dbReference type="InterPro" id="IPR037066">
    <property type="entry name" value="Plug_dom_sf"/>
</dbReference>
<dbReference type="NCBIfam" id="TIGR01783">
    <property type="entry name" value="TonB-siderophor"/>
    <property type="match status" value="1"/>
</dbReference>
<keyword evidence="9 12" id="KW-0472">Membrane</keyword>
<evidence type="ECO:0000256" key="11">
    <source>
        <dbReference type="ARBA" id="ARBA00023237"/>
    </source>
</evidence>
<keyword evidence="10 15" id="KW-0675">Receptor</keyword>
<evidence type="ECO:0000313" key="15">
    <source>
        <dbReference type="EMBL" id="AFT69040.1"/>
    </source>
</evidence>
<evidence type="ECO:0000256" key="4">
    <source>
        <dbReference type="ARBA" id="ARBA00022452"/>
    </source>
</evidence>
<evidence type="ECO:0000256" key="3">
    <source>
        <dbReference type="ARBA" id="ARBA00022448"/>
    </source>
</evidence>
<dbReference type="PROSITE" id="PS52016">
    <property type="entry name" value="TONB_DEPENDENT_REC_3"/>
    <property type="match status" value="1"/>
</dbReference>
<evidence type="ECO:0000256" key="12">
    <source>
        <dbReference type="PROSITE-ProRule" id="PRU01360"/>
    </source>
</evidence>
<dbReference type="GO" id="GO:0009279">
    <property type="term" value="C:cell outer membrane"/>
    <property type="evidence" value="ECO:0007669"/>
    <property type="project" value="UniProtKB-SubCell"/>
</dbReference>
<feature type="domain" description="Secretin/TonB short N-terminal" evidence="14">
    <location>
        <begin position="99"/>
        <end position="150"/>
    </location>
</feature>
<evidence type="ECO:0000256" key="7">
    <source>
        <dbReference type="ARBA" id="ARBA00023004"/>
    </source>
</evidence>
<dbReference type="SUPFAM" id="SSF56935">
    <property type="entry name" value="Porins"/>
    <property type="match status" value="1"/>
</dbReference>
<dbReference type="GO" id="GO:0038023">
    <property type="term" value="F:signaling receptor activity"/>
    <property type="evidence" value="ECO:0007669"/>
    <property type="project" value="InterPro"/>
</dbReference>
<dbReference type="PANTHER" id="PTHR32552">
    <property type="entry name" value="FERRICHROME IRON RECEPTOR-RELATED"/>
    <property type="match status" value="1"/>
</dbReference>
<dbReference type="InterPro" id="IPR039426">
    <property type="entry name" value="TonB-dep_rcpt-like"/>
</dbReference>
<dbReference type="GO" id="GO:0015344">
    <property type="term" value="F:siderophore uptake transmembrane transporter activity"/>
    <property type="evidence" value="ECO:0007669"/>
    <property type="project" value="TreeGrafter"/>
</dbReference>
<keyword evidence="8 13" id="KW-0798">TonB box</keyword>
<keyword evidence="5" id="KW-0406">Ion transport</keyword>
<dbReference type="KEGG" id="adi:B5T_00756"/>
<dbReference type="CDD" id="cd01347">
    <property type="entry name" value="ligand_gated_channel"/>
    <property type="match status" value="1"/>
</dbReference>
<dbReference type="Gene3D" id="3.55.50.30">
    <property type="match status" value="1"/>
</dbReference>
<keyword evidence="7" id="KW-0408">Iron</keyword>
<dbReference type="STRING" id="930169.B5T_00756"/>
<evidence type="ECO:0000256" key="10">
    <source>
        <dbReference type="ARBA" id="ARBA00023170"/>
    </source>
</evidence>
<name>K0C927_ALCDB</name>
<keyword evidence="16" id="KW-1185">Reference proteome</keyword>
<dbReference type="GO" id="GO:0015891">
    <property type="term" value="P:siderophore transport"/>
    <property type="evidence" value="ECO:0007669"/>
    <property type="project" value="InterPro"/>
</dbReference>
<keyword evidence="11 12" id="KW-0998">Cell outer membrane</keyword>
<dbReference type="Proteomes" id="UP000006286">
    <property type="component" value="Chromosome"/>
</dbReference>
<comment type="similarity">
    <text evidence="2 12 13">Belongs to the TonB-dependent receptor family.</text>
</comment>
<comment type="subcellular location">
    <subcellularLocation>
        <location evidence="1 12">Cell outer membrane</location>
        <topology evidence="1 12">Multi-pass membrane protein</topology>
    </subcellularLocation>
</comment>
<dbReference type="Pfam" id="PF00593">
    <property type="entry name" value="TonB_dep_Rec_b-barrel"/>
    <property type="match status" value="1"/>
</dbReference>
<dbReference type="Pfam" id="PF07715">
    <property type="entry name" value="Plug"/>
    <property type="match status" value="1"/>
</dbReference>
<proteinExistence type="inferred from homology"/>
<dbReference type="EMBL" id="CP003466">
    <property type="protein sequence ID" value="AFT69040.1"/>
    <property type="molecule type" value="Genomic_DNA"/>
</dbReference>